<reference evidence="1 2" key="1">
    <citation type="journal article" date="2018" name="Front. Plant Sci.">
        <title>Red Clover (Trifolium pratense) and Zigzag Clover (T. medium) - A Picture of Genomic Similarities and Differences.</title>
        <authorList>
            <person name="Dluhosova J."/>
            <person name="Istvanek J."/>
            <person name="Nedelnik J."/>
            <person name="Repkova J."/>
        </authorList>
    </citation>
    <scope>NUCLEOTIDE SEQUENCE [LARGE SCALE GENOMIC DNA]</scope>
    <source>
        <strain evidence="2">cv. 10/8</strain>
        <tissue evidence="1">Leaf</tissue>
    </source>
</reference>
<organism evidence="1 2">
    <name type="scientific">Trifolium medium</name>
    <dbReference type="NCBI Taxonomy" id="97028"/>
    <lineage>
        <taxon>Eukaryota</taxon>
        <taxon>Viridiplantae</taxon>
        <taxon>Streptophyta</taxon>
        <taxon>Embryophyta</taxon>
        <taxon>Tracheophyta</taxon>
        <taxon>Spermatophyta</taxon>
        <taxon>Magnoliopsida</taxon>
        <taxon>eudicotyledons</taxon>
        <taxon>Gunneridae</taxon>
        <taxon>Pentapetalae</taxon>
        <taxon>rosids</taxon>
        <taxon>fabids</taxon>
        <taxon>Fabales</taxon>
        <taxon>Fabaceae</taxon>
        <taxon>Papilionoideae</taxon>
        <taxon>50 kb inversion clade</taxon>
        <taxon>NPAAA clade</taxon>
        <taxon>Hologalegina</taxon>
        <taxon>IRL clade</taxon>
        <taxon>Trifolieae</taxon>
        <taxon>Trifolium</taxon>
    </lineage>
</organism>
<feature type="non-terminal residue" evidence="1">
    <location>
        <position position="1"/>
    </location>
</feature>
<keyword evidence="2" id="KW-1185">Reference proteome</keyword>
<sequence length="70" mass="7897">FEIPIRPEGVEYEATKVARILEGLLLRIELSPRKSQCGGRCTKQESIAYVIIDGERVRIDRGVPRLESSV</sequence>
<dbReference type="AlphaFoldDB" id="A0A392VIF8"/>
<protein>
    <submittedName>
        <fullName evidence="1">Uncharacterized protein</fullName>
    </submittedName>
</protein>
<dbReference type="Proteomes" id="UP000265520">
    <property type="component" value="Unassembled WGS sequence"/>
</dbReference>
<proteinExistence type="predicted"/>
<comment type="caution">
    <text evidence="1">The sequence shown here is derived from an EMBL/GenBank/DDBJ whole genome shotgun (WGS) entry which is preliminary data.</text>
</comment>
<evidence type="ECO:0000313" key="1">
    <source>
        <dbReference type="EMBL" id="MCI86585.1"/>
    </source>
</evidence>
<accession>A0A392VIF8</accession>
<name>A0A392VIF8_9FABA</name>
<evidence type="ECO:0000313" key="2">
    <source>
        <dbReference type="Proteomes" id="UP000265520"/>
    </source>
</evidence>
<dbReference type="EMBL" id="LXQA011144653">
    <property type="protein sequence ID" value="MCI86585.1"/>
    <property type="molecule type" value="Genomic_DNA"/>
</dbReference>